<feature type="compositionally biased region" description="Polar residues" evidence="15">
    <location>
        <begin position="204"/>
        <end position="215"/>
    </location>
</feature>
<dbReference type="InterPro" id="IPR036028">
    <property type="entry name" value="SH3-like_dom_sf"/>
</dbReference>
<dbReference type="PROSITE" id="PS50002">
    <property type="entry name" value="SH3"/>
    <property type="match status" value="1"/>
</dbReference>
<feature type="region of interest" description="Disordered" evidence="15">
    <location>
        <begin position="365"/>
        <end position="421"/>
    </location>
</feature>
<organism evidence="18 19">
    <name type="scientific">Anas zonorhyncha</name>
    <name type="common">Eastern spot-billed duck</name>
    <dbReference type="NCBI Taxonomy" id="75864"/>
    <lineage>
        <taxon>Eukaryota</taxon>
        <taxon>Metazoa</taxon>
        <taxon>Chordata</taxon>
        <taxon>Craniata</taxon>
        <taxon>Vertebrata</taxon>
        <taxon>Euteleostomi</taxon>
        <taxon>Archelosauria</taxon>
        <taxon>Archosauria</taxon>
        <taxon>Dinosauria</taxon>
        <taxon>Saurischia</taxon>
        <taxon>Theropoda</taxon>
        <taxon>Coelurosauria</taxon>
        <taxon>Aves</taxon>
        <taxon>Neognathae</taxon>
        <taxon>Galloanserae</taxon>
        <taxon>Anseriformes</taxon>
        <taxon>Anatidae</taxon>
        <taxon>Anatinae</taxon>
        <taxon>Anas</taxon>
    </lineage>
</organism>
<evidence type="ECO:0000256" key="8">
    <source>
        <dbReference type="ARBA" id="ARBA00022553"/>
    </source>
</evidence>
<name>A0A8B9VAP4_9AVES</name>
<accession>A0A8B9VAP4</accession>
<dbReference type="GO" id="GO:0005737">
    <property type="term" value="C:cytoplasm"/>
    <property type="evidence" value="ECO:0007669"/>
    <property type="project" value="UniProtKB-SubCell"/>
</dbReference>
<evidence type="ECO:0000256" key="1">
    <source>
        <dbReference type="ARBA" id="ARBA00004123"/>
    </source>
</evidence>
<dbReference type="FunFam" id="2.30.30.40:FF:000097">
    <property type="entry name" value="Putative src kinase-associated phosphoprotein 2"/>
    <property type="match status" value="1"/>
</dbReference>
<evidence type="ECO:0000259" key="17">
    <source>
        <dbReference type="PROSITE" id="PS50003"/>
    </source>
</evidence>
<evidence type="ECO:0000256" key="10">
    <source>
        <dbReference type="ARBA" id="ARBA00023130"/>
    </source>
</evidence>
<dbReference type="SUPFAM" id="SSF50729">
    <property type="entry name" value="PH domain-like"/>
    <property type="match status" value="1"/>
</dbReference>
<feature type="domain" description="PH" evidence="17">
    <location>
        <begin position="242"/>
        <end position="345"/>
    </location>
</feature>
<keyword evidence="11" id="KW-0472">Membrane</keyword>
<dbReference type="InterPro" id="IPR035765">
    <property type="entry name" value="SKAP1_SH3"/>
</dbReference>
<dbReference type="CDD" id="cd12044">
    <property type="entry name" value="SH3_SKAP1"/>
    <property type="match status" value="1"/>
</dbReference>
<dbReference type="Ensembl" id="ENSAZOT00000023097.1">
    <property type="protein sequence ID" value="ENSAZOP00000021493.1"/>
    <property type="gene ID" value="ENSAZOG00000013939.1"/>
</dbReference>
<dbReference type="PROSITE" id="PS50003">
    <property type="entry name" value="PH_DOMAIN"/>
    <property type="match status" value="1"/>
</dbReference>
<evidence type="ECO:0000256" key="14">
    <source>
        <dbReference type="PROSITE-ProRule" id="PRU00192"/>
    </source>
</evidence>
<keyword evidence="5 14" id="KW-0728">SH3 domain</keyword>
<dbReference type="InterPro" id="IPR037781">
    <property type="entry name" value="SKAP_fam"/>
</dbReference>
<keyword evidence="10" id="KW-1064">Adaptive immunity</keyword>
<dbReference type="PANTHER" id="PTHR15129:SF1">
    <property type="entry name" value="SRC KINASE-ASSOCIATED PHOSPHOPROTEIN 1"/>
    <property type="match status" value="1"/>
</dbReference>
<dbReference type="PANTHER" id="PTHR15129">
    <property type="entry name" value="SRC-ASSOCIATED ADAPTOR PROTEIN"/>
    <property type="match status" value="1"/>
</dbReference>
<keyword evidence="9" id="KW-0391">Immunity</keyword>
<comment type="subcellular location">
    <subcellularLocation>
        <location evidence="2">Cell membrane</location>
    </subcellularLocation>
    <subcellularLocation>
        <location evidence="3">Cytoplasm</location>
    </subcellularLocation>
    <subcellularLocation>
        <location evidence="1">Nucleus</location>
    </subcellularLocation>
</comment>
<keyword evidence="12" id="KW-0539">Nucleus</keyword>
<dbReference type="InterPro" id="IPR001452">
    <property type="entry name" value="SH3_domain"/>
</dbReference>
<evidence type="ECO:0000259" key="16">
    <source>
        <dbReference type="PROSITE" id="PS50002"/>
    </source>
</evidence>
<evidence type="ECO:0000256" key="7">
    <source>
        <dbReference type="ARBA" id="ARBA00022490"/>
    </source>
</evidence>
<evidence type="ECO:0000313" key="18">
    <source>
        <dbReference type="Ensembl" id="ENSAZOP00000021542.1"/>
    </source>
</evidence>
<evidence type="ECO:0000256" key="11">
    <source>
        <dbReference type="ARBA" id="ARBA00023136"/>
    </source>
</evidence>
<feature type="region of interest" description="Disordered" evidence="15">
    <location>
        <begin position="190"/>
        <end position="215"/>
    </location>
</feature>
<dbReference type="Proteomes" id="UP000694549">
    <property type="component" value="Unplaced"/>
</dbReference>
<dbReference type="SMART" id="SM00326">
    <property type="entry name" value="SH3"/>
    <property type="match status" value="1"/>
</dbReference>
<evidence type="ECO:0000256" key="5">
    <source>
        <dbReference type="ARBA" id="ARBA00022443"/>
    </source>
</evidence>
<feature type="compositionally biased region" description="Low complexity" evidence="15">
    <location>
        <begin position="89"/>
        <end position="105"/>
    </location>
</feature>
<dbReference type="SUPFAM" id="SSF50044">
    <property type="entry name" value="SH3-domain"/>
    <property type="match status" value="1"/>
</dbReference>
<evidence type="ECO:0000256" key="4">
    <source>
        <dbReference type="ARBA" id="ARBA00005864"/>
    </source>
</evidence>
<keyword evidence="8" id="KW-0597">Phosphoprotein</keyword>
<keyword evidence="6" id="KW-1003">Cell membrane</keyword>
<evidence type="ECO:0000256" key="9">
    <source>
        <dbReference type="ARBA" id="ARBA00022859"/>
    </source>
</evidence>
<dbReference type="Pfam" id="PF07653">
    <property type="entry name" value="SH3_2"/>
    <property type="match status" value="1"/>
</dbReference>
<protein>
    <recommendedName>
        <fullName evidence="13">Src kinase-associated phosphoprotein 1</fullName>
    </recommendedName>
</protein>
<evidence type="ECO:0000256" key="2">
    <source>
        <dbReference type="ARBA" id="ARBA00004236"/>
    </source>
</evidence>
<reference evidence="18" key="1">
    <citation type="submission" date="2025-05" db="UniProtKB">
        <authorList>
            <consortium name="Ensembl"/>
        </authorList>
    </citation>
    <scope>IDENTIFICATION</scope>
</reference>
<dbReference type="Gene3D" id="2.30.29.30">
    <property type="entry name" value="Pleckstrin-homology domain (PH domain)/Phosphotyrosine-binding domain (PTB)"/>
    <property type="match status" value="1"/>
</dbReference>
<dbReference type="Pfam" id="PF00169">
    <property type="entry name" value="PH"/>
    <property type="match status" value="1"/>
</dbReference>
<proteinExistence type="inferred from homology"/>
<comment type="similarity">
    <text evidence="4">Belongs to the SKAP family.</text>
</comment>
<keyword evidence="19" id="KW-1185">Reference proteome</keyword>
<feature type="compositionally biased region" description="Gly residues" evidence="15">
    <location>
        <begin position="71"/>
        <end position="84"/>
    </location>
</feature>
<evidence type="ECO:0000256" key="15">
    <source>
        <dbReference type="SAM" id="MobiDB-lite"/>
    </source>
</evidence>
<dbReference type="Gene3D" id="6.10.250.220">
    <property type="match status" value="1"/>
</dbReference>
<keyword evidence="7" id="KW-0963">Cytoplasm</keyword>
<dbReference type="Gene3D" id="2.30.30.40">
    <property type="entry name" value="SH3 Domains"/>
    <property type="match status" value="1"/>
</dbReference>
<dbReference type="GO" id="GO:0005886">
    <property type="term" value="C:plasma membrane"/>
    <property type="evidence" value="ECO:0007669"/>
    <property type="project" value="UniProtKB-SubCell"/>
</dbReference>
<evidence type="ECO:0000256" key="6">
    <source>
        <dbReference type="ARBA" id="ARBA00022475"/>
    </source>
</evidence>
<evidence type="ECO:0000256" key="13">
    <source>
        <dbReference type="ARBA" id="ARBA00039670"/>
    </source>
</evidence>
<feature type="region of interest" description="Disordered" evidence="15">
    <location>
        <begin position="17"/>
        <end position="131"/>
    </location>
</feature>
<sequence>MPFLFCRAQVALIARPAARHRAQPRCFSGRDAERRTAAPRLRADVAPFPGGMRGGGSFAAEQPGPSAPSAGGSGEAGGRLGAGSGQVLAGPPGTRGPPRGVPAPASCRAGSLPRRDAGGGGGAGPGGEEVAGTMLPEEVRRLLEDAECYLADGLQNENLSPNAREQRDAILFSFQQVKARYHLEFLPRGEDQHDAGFGQDSSDENQSWSLAPSMTSDVSLPSDFLDDGLEEVTPRPVQDTGNILKQGYLEKRSRDHSFFGSEWQKRWCVLNKRTFFYYANEKSKQPKGTFSIEQYSARLAFHLRKDSRRRCCFELICPGKRTYEFTAPSPAEAEDWVDQIQFLMKDLSSLTIPYDEEDEEDLYNDVDSSDSVTTASHNTTLNPDDGMEEDDVYEVFPEKEPSIPEDSEDSGSGQRNGGPQRDYANYYQGMWDCSGEHPNELSFHRGDLIYILSKEYNMYGWWVGELNNTVGIVPKDYLVAAYDLEE</sequence>
<feature type="compositionally biased region" description="Gly residues" evidence="15">
    <location>
        <begin position="118"/>
        <end position="129"/>
    </location>
</feature>
<dbReference type="InterPro" id="IPR011993">
    <property type="entry name" value="PH-like_dom_sf"/>
</dbReference>
<dbReference type="GO" id="GO:0002250">
    <property type="term" value="P:adaptive immune response"/>
    <property type="evidence" value="ECO:0007669"/>
    <property type="project" value="UniProtKB-KW"/>
</dbReference>
<evidence type="ECO:0000313" key="19">
    <source>
        <dbReference type="Proteomes" id="UP000694549"/>
    </source>
</evidence>
<dbReference type="SMART" id="SM00233">
    <property type="entry name" value="PH"/>
    <property type="match status" value="1"/>
</dbReference>
<evidence type="ECO:0000256" key="12">
    <source>
        <dbReference type="ARBA" id="ARBA00023242"/>
    </source>
</evidence>
<dbReference type="AlphaFoldDB" id="A0A8B9VAP4"/>
<feature type="domain" description="SH3" evidence="16">
    <location>
        <begin position="422"/>
        <end position="483"/>
    </location>
</feature>
<dbReference type="InterPro" id="IPR001849">
    <property type="entry name" value="PH_domain"/>
</dbReference>
<dbReference type="GO" id="GO:0005634">
    <property type="term" value="C:nucleus"/>
    <property type="evidence" value="ECO:0007669"/>
    <property type="project" value="UniProtKB-SubCell"/>
</dbReference>
<dbReference type="CDD" id="cd13380">
    <property type="entry name" value="PH_Skap1"/>
    <property type="match status" value="1"/>
</dbReference>
<dbReference type="Ensembl" id="ENSAZOT00000023148.1">
    <property type="protein sequence ID" value="ENSAZOP00000021542.1"/>
    <property type="gene ID" value="ENSAZOG00000013939.1"/>
</dbReference>
<evidence type="ECO:0000256" key="3">
    <source>
        <dbReference type="ARBA" id="ARBA00004496"/>
    </source>
</evidence>